<evidence type="ECO:0000256" key="3">
    <source>
        <dbReference type="ARBA" id="ARBA00022691"/>
    </source>
</evidence>
<dbReference type="EC" id="4.1.99.17" evidence="9"/>
<evidence type="ECO:0000256" key="8">
    <source>
        <dbReference type="ARBA" id="ARBA00023239"/>
    </source>
</evidence>
<evidence type="ECO:0000256" key="1">
    <source>
        <dbReference type="ARBA" id="ARBA00001966"/>
    </source>
</evidence>
<protein>
    <submittedName>
        <fullName evidence="9">Phosphomethylpyrimidine synthase ThiC</fullName>
        <ecNumber evidence="9">4.1.99.17</ecNumber>
    </submittedName>
</protein>
<keyword evidence="5" id="KW-0862">Zinc</keyword>
<keyword evidence="3" id="KW-0949">S-adenosyl-L-methionine</keyword>
<keyword evidence="4" id="KW-0479">Metal-binding</keyword>
<dbReference type="PANTHER" id="PTHR30557:SF1">
    <property type="entry name" value="PHOSPHOMETHYLPYRIMIDINE SYNTHASE, CHLOROPLASTIC"/>
    <property type="match status" value="1"/>
</dbReference>
<evidence type="ECO:0000256" key="4">
    <source>
        <dbReference type="ARBA" id="ARBA00022723"/>
    </source>
</evidence>
<name>A0ABT3HYI3_9FLAO</name>
<evidence type="ECO:0000313" key="10">
    <source>
        <dbReference type="Proteomes" id="UP001163731"/>
    </source>
</evidence>
<dbReference type="Proteomes" id="UP001163731">
    <property type="component" value="Unassembled WGS sequence"/>
</dbReference>
<accession>A0ABT3HYI3</accession>
<reference evidence="9" key="1">
    <citation type="submission" date="2022-10" db="EMBL/GenBank/DDBJ databases">
        <title>Chryseobacterium babae sp. nov. isolated from the gut of the beetle Oryctes rhinoceros, and Chryseobacterium kimseyorum sp. nov., isolated from a stick insect rearing cage.</title>
        <authorList>
            <person name="Shelomi M."/>
            <person name="Han C.-J."/>
            <person name="Chen W.-M."/>
            <person name="Chen H.-K."/>
            <person name="Liaw S.-J."/>
            <person name="Muhle E."/>
            <person name="Clermont D."/>
        </authorList>
    </citation>
    <scope>NUCLEOTIDE SEQUENCE</scope>
    <source>
        <strain evidence="9">09-1422</strain>
    </source>
</reference>
<evidence type="ECO:0000256" key="6">
    <source>
        <dbReference type="ARBA" id="ARBA00023004"/>
    </source>
</evidence>
<proteinExistence type="predicted"/>
<organism evidence="9 10">
    <name type="scientific">Chryseobacterium kimseyorum</name>
    <dbReference type="NCBI Taxonomy" id="2984028"/>
    <lineage>
        <taxon>Bacteria</taxon>
        <taxon>Pseudomonadati</taxon>
        <taxon>Bacteroidota</taxon>
        <taxon>Flavobacteriia</taxon>
        <taxon>Flavobacteriales</taxon>
        <taxon>Weeksellaceae</taxon>
        <taxon>Chryseobacterium group</taxon>
        <taxon>Chryseobacterium</taxon>
    </lineage>
</organism>
<comment type="caution">
    <text evidence="9">The sequence shown here is derived from an EMBL/GenBank/DDBJ whole genome shotgun (WGS) entry which is preliminary data.</text>
</comment>
<keyword evidence="6" id="KW-0408">Iron</keyword>
<dbReference type="PANTHER" id="PTHR30557">
    <property type="entry name" value="THIAMINE BIOSYNTHESIS PROTEIN THIC"/>
    <property type="match status" value="1"/>
</dbReference>
<evidence type="ECO:0000256" key="5">
    <source>
        <dbReference type="ARBA" id="ARBA00022833"/>
    </source>
</evidence>
<dbReference type="GO" id="GO:0070284">
    <property type="term" value="F:phosphomethylpyrimidine synthase activity"/>
    <property type="evidence" value="ECO:0007669"/>
    <property type="project" value="UniProtKB-EC"/>
</dbReference>
<sequence>MKHKINLYYNNGLKSAGKNSKTLVSVLTGATSPKDVANQLKKIETVSKLEFSEQPDIISDLSLQTSKSFLYKDIIENFPDYIVSTLPIYQCKIKDKLVDENELLEIAQEQIEKGVSFITIHPTINYSIMQLAQKRIVPWTSRGGAIVMNDLSTRNFHVDNVYIKILDEIIVLAKKHKTVISIGASFRSANIFDSVDECQIEEFKLQKEIADYIYDRGVDVIIEGPGHSSPNKLKDVAQYYQKMGYPIMPLGPIPTDISIGQDHISSAIGATILGMLDCVDIITSVTREEHTGKIPSVESSIEAIKAAKIAAHIIDLYKVEDFSQDNLIVQYRAKHQTCIYGKKSSGCSRCAHVCPLKIRC</sequence>
<keyword evidence="7" id="KW-0411">Iron-sulfur</keyword>
<comment type="cofactor">
    <cofactor evidence="1">
        <name>[4Fe-4S] cluster</name>
        <dbReference type="ChEBI" id="CHEBI:49883"/>
    </cofactor>
</comment>
<keyword evidence="10" id="KW-1185">Reference proteome</keyword>
<gene>
    <name evidence="9" type="ORF">OMO38_09825</name>
</gene>
<dbReference type="Pfam" id="PF01964">
    <property type="entry name" value="ThiC_Rad_SAM"/>
    <property type="match status" value="1"/>
</dbReference>
<keyword evidence="8 9" id="KW-0456">Lyase</keyword>
<evidence type="ECO:0000256" key="7">
    <source>
        <dbReference type="ARBA" id="ARBA00023014"/>
    </source>
</evidence>
<dbReference type="InterPro" id="IPR002817">
    <property type="entry name" value="ThiC/BzaA/B"/>
</dbReference>
<dbReference type="RefSeq" id="WP_264750008.1">
    <property type="nucleotide sequence ID" value="NZ_JAPDHW010000006.1"/>
</dbReference>
<dbReference type="Gene3D" id="3.20.20.540">
    <property type="entry name" value="Radical SAM ThiC family, central domain"/>
    <property type="match status" value="1"/>
</dbReference>
<evidence type="ECO:0000256" key="2">
    <source>
        <dbReference type="ARBA" id="ARBA00022485"/>
    </source>
</evidence>
<evidence type="ECO:0000313" key="9">
    <source>
        <dbReference type="EMBL" id="MCW3168819.1"/>
    </source>
</evidence>
<dbReference type="InterPro" id="IPR038521">
    <property type="entry name" value="ThiC/Bza_core_dom"/>
</dbReference>
<keyword evidence="2" id="KW-0004">4Fe-4S</keyword>
<dbReference type="EMBL" id="JAPDHW010000006">
    <property type="protein sequence ID" value="MCW3168819.1"/>
    <property type="molecule type" value="Genomic_DNA"/>
</dbReference>